<gene>
    <name evidence="2" type="ORF">CWM85_38775</name>
</gene>
<dbReference type="EMBL" id="PIET01002325">
    <property type="protein sequence ID" value="PLM43368.1"/>
    <property type="molecule type" value="Genomic_DNA"/>
</dbReference>
<feature type="non-terminal residue" evidence="2">
    <location>
        <position position="67"/>
    </location>
</feature>
<evidence type="ECO:0000313" key="2">
    <source>
        <dbReference type="EMBL" id="PLM43368.1"/>
    </source>
</evidence>
<evidence type="ECO:0000313" key="3">
    <source>
        <dbReference type="Proteomes" id="UP000234661"/>
    </source>
</evidence>
<dbReference type="Proteomes" id="UP000234661">
    <property type="component" value="Unassembled WGS sequence"/>
</dbReference>
<protein>
    <submittedName>
        <fullName evidence="2">Type 1 fimbrial protein</fullName>
    </submittedName>
</protein>
<comment type="caution">
    <text evidence="2">The sequence shown here is derived from an EMBL/GenBank/DDBJ whole genome shotgun (WGS) entry which is preliminary data.</text>
</comment>
<dbReference type="SUPFAM" id="SSF49401">
    <property type="entry name" value="Bacterial adhesins"/>
    <property type="match status" value="1"/>
</dbReference>
<proteinExistence type="predicted"/>
<organism evidence="2 3">
    <name type="scientific">Klebsiella michiganensis</name>
    <dbReference type="NCBI Taxonomy" id="1134687"/>
    <lineage>
        <taxon>Bacteria</taxon>
        <taxon>Pseudomonadati</taxon>
        <taxon>Pseudomonadota</taxon>
        <taxon>Gammaproteobacteria</taxon>
        <taxon>Enterobacterales</taxon>
        <taxon>Enterobacteriaceae</taxon>
        <taxon>Klebsiella/Raoultella group</taxon>
        <taxon>Klebsiella</taxon>
    </lineage>
</organism>
<sequence length="67" mass="7242">MVKDTEKKRLMALFVSVLLFSGHASSTNFTPGQLALSGELVAAACDIDPSSRELWVDFGNISARDIN</sequence>
<accession>A0A2J4XXV9</accession>
<reference evidence="2 3" key="2">
    <citation type="submission" date="2018-01" db="EMBL/GenBank/DDBJ databases">
        <title>Genomic study of Klebsiella pneumoniae.</title>
        <authorList>
            <person name="Yang Y."/>
            <person name="Bicalho R."/>
        </authorList>
    </citation>
    <scope>NUCLEOTIDE SEQUENCE [LARGE SCALE GENOMIC DNA]</scope>
    <source>
        <strain evidence="2 3">A2</strain>
    </source>
</reference>
<dbReference type="InterPro" id="IPR008966">
    <property type="entry name" value="Adhesion_dom_sf"/>
</dbReference>
<keyword evidence="1" id="KW-0732">Signal</keyword>
<feature type="signal peptide" evidence="1">
    <location>
        <begin position="1"/>
        <end position="26"/>
    </location>
</feature>
<reference evidence="2 3" key="1">
    <citation type="submission" date="2017-11" db="EMBL/GenBank/DDBJ databases">
        <authorList>
            <person name="Han C.G."/>
        </authorList>
    </citation>
    <scope>NUCLEOTIDE SEQUENCE [LARGE SCALE GENOMIC DNA]</scope>
    <source>
        <strain evidence="2 3">A2</strain>
    </source>
</reference>
<feature type="chain" id="PRO_5014412726" evidence="1">
    <location>
        <begin position="27"/>
        <end position="67"/>
    </location>
</feature>
<name>A0A2J4XXV9_9ENTR</name>
<evidence type="ECO:0000256" key="1">
    <source>
        <dbReference type="SAM" id="SignalP"/>
    </source>
</evidence>
<dbReference type="AlphaFoldDB" id="A0A2J4XXV9"/>